<reference evidence="1 2" key="1">
    <citation type="submission" date="2019-04" db="EMBL/GenBank/DDBJ databases">
        <title>Fungal friends and foes A comparative genomics study of 23 Aspergillus species from section Flavi.</title>
        <authorList>
            <consortium name="DOE Joint Genome Institute"/>
            <person name="Kjaerbolling I."/>
            <person name="Vesth T.C."/>
            <person name="Frisvad J.C."/>
            <person name="Nybo J.L."/>
            <person name="Theobald S."/>
            <person name="Kildgaard S."/>
            <person name="Petersen T.I."/>
            <person name="Kuo A."/>
            <person name="Sato A."/>
            <person name="Lyhne E.K."/>
            <person name="Kogle M.E."/>
            <person name="Wiebenga A."/>
            <person name="Kun R.S."/>
            <person name="Lubbers R.J."/>
            <person name="Makela M.R."/>
            <person name="Barry K."/>
            <person name="Chovatia M."/>
            <person name="Clum A."/>
            <person name="Daum C."/>
            <person name="Haridas S."/>
            <person name="He G."/>
            <person name="LaButti K."/>
            <person name="Lipzen A."/>
            <person name="Mondo S."/>
            <person name="Pangilinan J."/>
            <person name="Riley R."/>
            <person name="Salamov A."/>
            <person name="Simmons B.A."/>
            <person name="Magnuson J.K."/>
            <person name="Henrissat B."/>
            <person name="Mortensen U.H."/>
            <person name="Larsen T.O."/>
            <person name="De vries R.P."/>
            <person name="Grigoriev I.V."/>
            <person name="Machida M."/>
            <person name="Baker S.E."/>
            <person name="Andersen M.R."/>
        </authorList>
    </citation>
    <scope>NUCLEOTIDE SEQUENCE [LARGE SCALE GENOMIC DNA]</scope>
    <source>
        <strain evidence="1 2">CBS 126849</strain>
    </source>
</reference>
<protein>
    <submittedName>
        <fullName evidence="1">Uncharacterized protein</fullName>
    </submittedName>
</protein>
<organism evidence="1 2">
    <name type="scientific">Aspergillus novoparasiticus</name>
    <dbReference type="NCBI Taxonomy" id="986946"/>
    <lineage>
        <taxon>Eukaryota</taxon>
        <taxon>Fungi</taxon>
        <taxon>Dikarya</taxon>
        <taxon>Ascomycota</taxon>
        <taxon>Pezizomycotina</taxon>
        <taxon>Eurotiomycetes</taxon>
        <taxon>Eurotiomycetidae</taxon>
        <taxon>Eurotiales</taxon>
        <taxon>Aspergillaceae</taxon>
        <taxon>Aspergillus</taxon>
        <taxon>Aspergillus subgen. Circumdati</taxon>
    </lineage>
</organism>
<dbReference type="EMBL" id="ML733672">
    <property type="protein sequence ID" value="KAB8213183.1"/>
    <property type="molecule type" value="Genomic_DNA"/>
</dbReference>
<evidence type="ECO:0000313" key="2">
    <source>
        <dbReference type="Proteomes" id="UP000326799"/>
    </source>
</evidence>
<sequence>MILVILAHTRILRSDKTPSLKENHLTMGGLRFSTLFLSFLLSIRPRLDACFRTFNRTCLPMVLKAKGSVATSSSSALHYLSAMDKRDHVGHPRNMMSLEVMITAQPTKYSTPDNHCVDQMASELLNKYVDRVETGVSRRSTSFWAWSGQRL</sequence>
<evidence type="ECO:0000313" key="1">
    <source>
        <dbReference type="EMBL" id="KAB8213183.1"/>
    </source>
</evidence>
<dbReference type="Proteomes" id="UP000326799">
    <property type="component" value="Unassembled WGS sequence"/>
</dbReference>
<proteinExistence type="predicted"/>
<name>A0A5N6E8T6_9EURO</name>
<gene>
    <name evidence="1" type="ORF">BDV33DRAFT_185272</name>
</gene>
<keyword evidence="2" id="KW-1185">Reference proteome</keyword>
<dbReference type="AlphaFoldDB" id="A0A5N6E8T6"/>
<accession>A0A5N6E8T6</accession>